<gene>
    <name evidence="8" type="ORF">GGQ57_002321</name>
</gene>
<feature type="transmembrane region" description="Helical" evidence="6">
    <location>
        <begin position="150"/>
        <end position="174"/>
    </location>
</feature>
<dbReference type="Pfam" id="PF02687">
    <property type="entry name" value="FtsX"/>
    <property type="match status" value="1"/>
</dbReference>
<dbReference type="EMBL" id="JACHOC010000004">
    <property type="protein sequence ID" value="MBB4622421.1"/>
    <property type="molecule type" value="Genomic_DNA"/>
</dbReference>
<evidence type="ECO:0000313" key="8">
    <source>
        <dbReference type="EMBL" id="MBB4622421.1"/>
    </source>
</evidence>
<comment type="caution">
    <text evidence="8">The sequence shown here is derived from an EMBL/GenBank/DDBJ whole genome shotgun (WGS) entry which is preliminary data.</text>
</comment>
<evidence type="ECO:0000256" key="5">
    <source>
        <dbReference type="ARBA" id="ARBA00023136"/>
    </source>
</evidence>
<organism evidence="8 9">
    <name type="scientific">Parabacteroides faecis</name>
    <dbReference type="NCBI Taxonomy" id="1217282"/>
    <lineage>
        <taxon>Bacteria</taxon>
        <taxon>Pseudomonadati</taxon>
        <taxon>Bacteroidota</taxon>
        <taxon>Bacteroidia</taxon>
        <taxon>Bacteroidales</taxon>
        <taxon>Tannerellaceae</taxon>
        <taxon>Parabacteroides</taxon>
    </lineage>
</organism>
<dbReference type="RefSeq" id="WP_183670810.1">
    <property type="nucleotide sequence ID" value="NZ_BMPB01000013.1"/>
</dbReference>
<evidence type="ECO:0000259" key="7">
    <source>
        <dbReference type="Pfam" id="PF02687"/>
    </source>
</evidence>
<evidence type="ECO:0000256" key="4">
    <source>
        <dbReference type="ARBA" id="ARBA00022989"/>
    </source>
</evidence>
<feature type="domain" description="ABC3 transporter permease C-terminal" evidence="7">
    <location>
        <begin position="66"/>
        <end position="178"/>
    </location>
</feature>
<feature type="transmembrane region" description="Helical" evidence="6">
    <location>
        <begin position="106"/>
        <end position="130"/>
    </location>
</feature>
<dbReference type="Proteomes" id="UP000533637">
    <property type="component" value="Unassembled WGS sequence"/>
</dbReference>
<proteinExistence type="predicted"/>
<name>A0ABR6KLX3_9BACT</name>
<dbReference type="PANTHER" id="PTHR30572:SF18">
    <property type="entry name" value="ABC-TYPE MACROLIDE FAMILY EXPORT SYSTEM PERMEASE COMPONENT 2"/>
    <property type="match status" value="1"/>
</dbReference>
<evidence type="ECO:0000256" key="3">
    <source>
        <dbReference type="ARBA" id="ARBA00022692"/>
    </source>
</evidence>
<accession>A0ABR6KLX3</accession>
<evidence type="ECO:0000313" key="9">
    <source>
        <dbReference type="Proteomes" id="UP000533637"/>
    </source>
</evidence>
<sequence length="185" mass="21439">MKTFMLWGYYVIKVNENYNKADVISYVKERYNATFDNFPFQYYYVDDYFNQQFKDEIHLNLILKHFVILACIIAFINLLSVTWFSTSSRSKEIGIRKVFGATISEVVVLLNVSIVKWIALSFLIAIPIIWVALGEWLKSFAYRINMDPVILLLPGVAALVISFITISFITYSLAKKDPVESIHIK</sequence>
<protein>
    <submittedName>
        <fullName evidence="8">ABC-type antimicrobial peptide transport system permease subunit</fullName>
    </submittedName>
</protein>
<keyword evidence="5 6" id="KW-0472">Membrane</keyword>
<comment type="subcellular location">
    <subcellularLocation>
        <location evidence="1">Cell membrane</location>
        <topology evidence="1">Multi-pass membrane protein</topology>
    </subcellularLocation>
</comment>
<keyword evidence="2" id="KW-1003">Cell membrane</keyword>
<reference evidence="8 9" key="1">
    <citation type="submission" date="2020-08" db="EMBL/GenBank/DDBJ databases">
        <title>Genomic Encyclopedia of Type Strains, Phase IV (KMG-IV): sequencing the most valuable type-strain genomes for metagenomic binning, comparative biology and taxonomic classification.</title>
        <authorList>
            <person name="Goeker M."/>
        </authorList>
    </citation>
    <scope>NUCLEOTIDE SEQUENCE [LARGE SCALE GENOMIC DNA]</scope>
    <source>
        <strain evidence="8 9">DSM 102983</strain>
    </source>
</reference>
<feature type="transmembrane region" description="Helical" evidence="6">
    <location>
        <begin position="62"/>
        <end position="85"/>
    </location>
</feature>
<dbReference type="InterPro" id="IPR050250">
    <property type="entry name" value="Macrolide_Exporter_MacB"/>
</dbReference>
<dbReference type="PANTHER" id="PTHR30572">
    <property type="entry name" value="MEMBRANE COMPONENT OF TRANSPORTER-RELATED"/>
    <property type="match status" value="1"/>
</dbReference>
<keyword evidence="3 6" id="KW-0812">Transmembrane</keyword>
<evidence type="ECO:0000256" key="1">
    <source>
        <dbReference type="ARBA" id="ARBA00004651"/>
    </source>
</evidence>
<keyword evidence="9" id="KW-1185">Reference proteome</keyword>
<evidence type="ECO:0000256" key="2">
    <source>
        <dbReference type="ARBA" id="ARBA00022475"/>
    </source>
</evidence>
<keyword evidence="4 6" id="KW-1133">Transmembrane helix</keyword>
<dbReference type="InterPro" id="IPR003838">
    <property type="entry name" value="ABC3_permease_C"/>
</dbReference>
<evidence type="ECO:0000256" key="6">
    <source>
        <dbReference type="SAM" id="Phobius"/>
    </source>
</evidence>